<feature type="region of interest" description="Disordered" evidence="2">
    <location>
        <begin position="82"/>
        <end position="107"/>
    </location>
</feature>
<feature type="region of interest" description="Disordered" evidence="2">
    <location>
        <begin position="230"/>
        <end position="257"/>
    </location>
</feature>
<dbReference type="Pfam" id="PF05308">
    <property type="entry name" value="Mito_fiss_reg"/>
    <property type="match status" value="1"/>
</dbReference>
<comment type="similarity">
    <text evidence="1">Belongs to the MTFR1 family.</text>
</comment>
<dbReference type="OrthoDB" id="2133332at2759"/>
<reference evidence="4" key="1">
    <citation type="journal article" date="2010" name="Nature">
        <title>The Amphimedon queenslandica genome and the evolution of animal complexity.</title>
        <authorList>
            <person name="Srivastava M."/>
            <person name="Simakov O."/>
            <person name="Chapman J."/>
            <person name="Fahey B."/>
            <person name="Gauthier M.E."/>
            <person name="Mitros T."/>
            <person name="Richards G.S."/>
            <person name="Conaco C."/>
            <person name="Dacre M."/>
            <person name="Hellsten U."/>
            <person name="Larroux C."/>
            <person name="Putnam N.H."/>
            <person name="Stanke M."/>
            <person name="Adamska M."/>
            <person name="Darling A."/>
            <person name="Degnan S.M."/>
            <person name="Oakley T.H."/>
            <person name="Plachetzki D.C."/>
            <person name="Zhai Y."/>
            <person name="Adamski M."/>
            <person name="Calcino A."/>
            <person name="Cummins S.F."/>
            <person name="Goodstein D.M."/>
            <person name="Harris C."/>
            <person name="Jackson D.J."/>
            <person name="Leys S.P."/>
            <person name="Shu S."/>
            <person name="Woodcroft B.J."/>
            <person name="Vervoort M."/>
            <person name="Kosik K.S."/>
            <person name="Manning G."/>
            <person name="Degnan B.M."/>
            <person name="Rokhsar D.S."/>
        </authorList>
    </citation>
    <scope>NUCLEOTIDE SEQUENCE [LARGE SCALE GENOMIC DNA]</scope>
</reference>
<reference evidence="3" key="2">
    <citation type="submission" date="2017-05" db="UniProtKB">
        <authorList>
            <consortium name="EnsemblMetazoa"/>
        </authorList>
    </citation>
    <scope>IDENTIFICATION</scope>
</reference>
<protein>
    <recommendedName>
        <fullName evidence="5">Mitochondrial fission regulator 2</fullName>
    </recommendedName>
</protein>
<dbReference type="GO" id="GO:0000266">
    <property type="term" value="P:mitochondrial fission"/>
    <property type="evidence" value="ECO:0007669"/>
    <property type="project" value="TreeGrafter"/>
</dbReference>
<name>A0A1X7USV6_AMPQE</name>
<accession>A0A1X7USV6</accession>
<dbReference type="GO" id="GO:0009060">
    <property type="term" value="P:aerobic respiration"/>
    <property type="evidence" value="ECO:0007669"/>
    <property type="project" value="TreeGrafter"/>
</dbReference>
<evidence type="ECO:0000256" key="2">
    <source>
        <dbReference type="SAM" id="MobiDB-lite"/>
    </source>
</evidence>
<feature type="compositionally biased region" description="Polar residues" evidence="2">
    <location>
        <begin position="146"/>
        <end position="175"/>
    </location>
</feature>
<dbReference type="EnsemblMetazoa" id="XM_003386822.3">
    <property type="protein sequence ID" value="XP_003386870.1"/>
    <property type="gene ID" value="LOC100634396"/>
</dbReference>
<dbReference type="eggNOG" id="ENOG502QSSN">
    <property type="taxonomic scope" value="Eukaryota"/>
</dbReference>
<organism evidence="3">
    <name type="scientific">Amphimedon queenslandica</name>
    <name type="common">Sponge</name>
    <dbReference type="NCBI Taxonomy" id="400682"/>
    <lineage>
        <taxon>Eukaryota</taxon>
        <taxon>Metazoa</taxon>
        <taxon>Porifera</taxon>
        <taxon>Demospongiae</taxon>
        <taxon>Heteroscleromorpha</taxon>
        <taxon>Haplosclerida</taxon>
        <taxon>Niphatidae</taxon>
        <taxon>Amphimedon</taxon>
    </lineage>
</organism>
<dbReference type="FunCoup" id="A0A1X7USV6">
    <property type="interactions" value="76"/>
</dbReference>
<sequence length="257" mass="27961">MAGGKRGPEETIRVYGSNRSIVRMIGTRLPIDSTHRLYVQLPGSQLASPMVSGGGSFDDEGPLALLRDSGLPTLTKRFSRLESIDEEESDDPQEKLAREKAEATEKLTSLESELARLKSQIALYSLMEQNDAAPPPAPPPPPPLPDSTTGEQTVNPQQQDGGIDSTASSTATHHVNISDEIGSVKLRKLDMKRSPGGTPFRPHQTVSREPSMDDPAAVIAHALRKKFSHRIFQDSPDKENLDNSFADSPGPSMRLFD</sequence>
<dbReference type="AlphaFoldDB" id="A0A1X7USV6"/>
<feature type="compositionally biased region" description="Basic and acidic residues" evidence="2">
    <location>
        <begin position="231"/>
        <end position="241"/>
    </location>
</feature>
<feature type="compositionally biased region" description="Pro residues" evidence="2">
    <location>
        <begin position="133"/>
        <end position="145"/>
    </location>
</feature>
<dbReference type="PANTHER" id="PTHR14215">
    <property type="entry name" value="PROTEIN OF UNKNOWN FUNCTION DUF729"/>
    <property type="match status" value="1"/>
</dbReference>
<dbReference type="EnsemblMetazoa" id="Aqu2.1.30863_001">
    <property type="protein sequence ID" value="Aqu2.1.30863_001"/>
    <property type="gene ID" value="Aqu2.1.30863"/>
</dbReference>
<dbReference type="Proteomes" id="UP000007879">
    <property type="component" value="Unassembled WGS sequence"/>
</dbReference>
<proteinExistence type="inferred from homology"/>
<dbReference type="InterPro" id="IPR007972">
    <property type="entry name" value="Mtfr1"/>
</dbReference>
<evidence type="ECO:0008006" key="5">
    <source>
        <dbReference type="Google" id="ProtNLM"/>
    </source>
</evidence>
<dbReference type="PANTHER" id="PTHR14215:SF0">
    <property type="entry name" value="WH2 DOMAIN-CONTAINING PROTEIN"/>
    <property type="match status" value="1"/>
</dbReference>
<evidence type="ECO:0000256" key="1">
    <source>
        <dbReference type="ARBA" id="ARBA00005807"/>
    </source>
</evidence>
<dbReference type="InParanoid" id="A0A1X7USV6"/>
<dbReference type="STRING" id="400682.A0A1X7USV6"/>
<evidence type="ECO:0000313" key="4">
    <source>
        <dbReference type="Proteomes" id="UP000007879"/>
    </source>
</evidence>
<feature type="compositionally biased region" description="Basic and acidic residues" evidence="2">
    <location>
        <begin position="92"/>
        <end position="105"/>
    </location>
</feature>
<feature type="region of interest" description="Disordered" evidence="2">
    <location>
        <begin position="130"/>
        <end position="212"/>
    </location>
</feature>
<gene>
    <name evidence="3" type="primary">100634396</name>
</gene>
<dbReference type="KEGG" id="aqu:100634396"/>
<keyword evidence="4" id="KW-1185">Reference proteome</keyword>
<evidence type="ECO:0000313" key="3">
    <source>
        <dbReference type="EnsemblMetazoa" id="Aqu2.1.30863_001"/>
    </source>
</evidence>
<dbReference type="GO" id="GO:0005739">
    <property type="term" value="C:mitochondrion"/>
    <property type="evidence" value="ECO:0007669"/>
    <property type="project" value="TreeGrafter"/>
</dbReference>